<reference evidence="2 3" key="1">
    <citation type="submission" date="2016-09" db="EMBL/GenBank/DDBJ databases">
        <title>Pseudonocardia autotrophica DSM535, a candidate organism with high potential of specific P450 cytochromes.</title>
        <authorList>
            <person name="Grumaz C."/>
            <person name="Vainshtein Y."/>
            <person name="Kirstahler P."/>
            <person name="Sohn K."/>
        </authorList>
    </citation>
    <scope>NUCLEOTIDE SEQUENCE [LARGE SCALE GENOMIC DNA]</scope>
    <source>
        <strain evidence="2 3">DSM 535</strain>
    </source>
</reference>
<keyword evidence="3" id="KW-1185">Reference proteome</keyword>
<protein>
    <submittedName>
        <fullName evidence="2">Uncharacterized protein</fullName>
    </submittedName>
</protein>
<accession>A0A1Y2N654</accession>
<sequence length="59" mass="6324">MTDHVMAKNPANGHVVRMSPAKFRIMQRSGWTEAQSTPPSRSGSKAATGGLVEVEKENG</sequence>
<feature type="region of interest" description="Disordered" evidence="1">
    <location>
        <begin position="1"/>
        <end position="20"/>
    </location>
</feature>
<gene>
    <name evidence="2" type="ORF">BG845_01195</name>
</gene>
<name>A0A1Y2N654_PSEAH</name>
<evidence type="ECO:0000256" key="1">
    <source>
        <dbReference type="SAM" id="MobiDB-lite"/>
    </source>
</evidence>
<comment type="caution">
    <text evidence="2">The sequence shown here is derived from an EMBL/GenBank/DDBJ whole genome shotgun (WGS) entry which is preliminary data.</text>
</comment>
<evidence type="ECO:0000313" key="3">
    <source>
        <dbReference type="Proteomes" id="UP000194360"/>
    </source>
</evidence>
<feature type="region of interest" description="Disordered" evidence="1">
    <location>
        <begin position="28"/>
        <end position="59"/>
    </location>
</feature>
<feature type="compositionally biased region" description="Polar residues" evidence="1">
    <location>
        <begin position="29"/>
        <end position="45"/>
    </location>
</feature>
<organism evidence="2 3">
    <name type="scientific">Pseudonocardia autotrophica</name>
    <name type="common">Amycolata autotrophica</name>
    <name type="synonym">Nocardia autotrophica</name>
    <dbReference type="NCBI Taxonomy" id="2074"/>
    <lineage>
        <taxon>Bacteria</taxon>
        <taxon>Bacillati</taxon>
        <taxon>Actinomycetota</taxon>
        <taxon>Actinomycetes</taxon>
        <taxon>Pseudonocardiales</taxon>
        <taxon>Pseudonocardiaceae</taxon>
        <taxon>Pseudonocardia</taxon>
    </lineage>
</organism>
<evidence type="ECO:0000313" key="2">
    <source>
        <dbReference type="EMBL" id="OSY42953.1"/>
    </source>
</evidence>
<dbReference type="STRING" id="2074.BG845_01195"/>
<dbReference type="Proteomes" id="UP000194360">
    <property type="component" value="Unassembled WGS sequence"/>
</dbReference>
<dbReference type="AlphaFoldDB" id="A0A1Y2N654"/>
<dbReference type="RefSeq" id="WP_085911486.1">
    <property type="nucleotide sequence ID" value="NZ_AP018920.1"/>
</dbReference>
<dbReference type="EMBL" id="MIGB01000004">
    <property type="protein sequence ID" value="OSY42953.1"/>
    <property type="molecule type" value="Genomic_DNA"/>
</dbReference>
<proteinExistence type="predicted"/>